<gene>
    <name evidence="5" type="ORF">QYT958_LOCUS48849</name>
    <name evidence="3" type="ORF">TSG867_LOCUS34379</name>
    <name evidence="2" type="ORF">UJA718_LOCUS30372</name>
    <name evidence="4" type="ORF">UJA718_LOCUS44167</name>
</gene>
<dbReference type="Proteomes" id="UP000663862">
    <property type="component" value="Unassembled WGS sequence"/>
</dbReference>
<keyword evidence="7" id="KW-1185">Reference proteome</keyword>
<organism evidence="3 6">
    <name type="scientific">Rotaria socialis</name>
    <dbReference type="NCBI Taxonomy" id="392032"/>
    <lineage>
        <taxon>Eukaryota</taxon>
        <taxon>Metazoa</taxon>
        <taxon>Spiralia</taxon>
        <taxon>Gnathifera</taxon>
        <taxon>Rotifera</taxon>
        <taxon>Eurotatoria</taxon>
        <taxon>Bdelloidea</taxon>
        <taxon>Philodinida</taxon>
        <taxon>Philodinidae</taxon>
        <taxon>Rotaria</taxon>
    </lineage>
</organism>
<evidence type="ECO:0000313" key="7">
    <source>
        <dbReference type="Proteomes" id="UP000663873"/>
    </source>
</evidence>
<accession>A0A821KBW2</accession>
<dbReference type="EMBL" id="CAJOBR010103695">
    <property type="protein sequence ID" value="CAF5154851.1"/>
    <property type="molecule type" value="Genomic_DNA"/>
</dbReference>
<feature type="region of interest" description="Disordered" evidence="1">
    <location>
        <begin position="1"/>
        <end position="36"/>
    </location>
</feature>
<proteinExistence type="predicted"/>
<feature type="non-terminal residue" evidence="3">
    <location>
        <position position="1"/>
    </location>
</feature>
<reference evidence="3" key="1">
    <citation type="submission" date="2021-02" db="EMBL/GenBank/DDBJ databases">
        <authorList>
            <person name="Nowell W R."/>
        </authorList>
    </citation>
    <scope>NUCLEOTIDE SEQUENCE</scope>
</reference>
<comment type="caution">
    <text evidence="3">The sequence shown here is derived from an EMBL/GenBank/DDBJ whole genome shotgun (WGS) entry which is preliminary data.</text>
</comment>
<evidence type="ECO:0000256" key="1">
    <source>
        <dbReference type="SAM" id="MobiDB-lite"/>
    </source>
</evidence>
<evidence type="ECO:0000313" key="5">
    <source>
        <dbReference type="EMBL" id="CAF5154851.1"/>
    </source>
</evidence>
<name>A0A821KBW2_9BILA</name>
<dbReference type="EMBL" id="CAJOBP010066585">
    <property type="protein sequence ID" value="CAF4868407.1"/>
    <property type="molecule type" value="Genomic_DNA"/>
</dbReference>
<protein>
    <submittedName>
        <fullName evidence="3">Uncharacterized protein</fullName>
    </submittedName>
</protein>
<dbReference type="AlphaFoldDB" id="A0A821KBW2"/>
<evidence type="ECO:0000313" key="3">
    <source>
        <dbReference type="EMBL" id="CAF4731396.1"/>
    </source>
</evidence>
<dbReference type="EMBL" id="CAJOBP010013255">
    <property type="protein sequence ID" value="CAF4573147.1"/>
    <property type="molecule type" value="Genomic_DNA"/>
</dbReference>
<dbReference type="EMBL" id="CAJOBQ010017915">
    <property type="protein sequence ID" value="CAF4731396.1"/>
    <property type="molecule type" value="Genomic_DNA"/>
</dbReference>
<dbReference type="Proteomes" id="UP000663873">
    <property type="component" value="Unassembled WGS sequence"/>
</dbReference>
<evidence type="ECO:0000313" key="2">
    <source>
        <dbReference type="EMBL" id="CAF4573147.1"/>
    </source>
</evidence>
<feature type="compositionally biased region" description="Low complexity" evidence="1">
    <location>
        <begin position="1"/>
        <end position="27"/>
    </location>
</feature>
<evidence type="ECO:0000313" key="6">
    <source>
        <dbReference type="Proteomes" id="UP000663862"/>
    </source>
</evidence>
<dbReference type="Proteomes" id="UP000663848">
    <property type="component" value="Unassembled WGS sequence"/>
</dbReference>
<evidence type="ECO:0000313" key="4">
    <source>
        <dbReference type="EMBL" id="CAF4868407.1"/>
    </source>
</evidence>
<sequence>PSQPSQQQQSSSPPMPPNHLVLPVLLNQTKKINNKQ</sequence>